<keyword evidence="3" id="KW-1185">Reference proteome</keyword>
<dbReference type="Proteomes" id="UP000298416">
    <property type="component" value="Unassembled WGS sequence"/>
</dbReference>
<dbReference type="InterPro" id="IPR024752">
    <property type="entry name" value="Myb/SANT-like_dom"/>
</dbReference>
<sequence length="386" mass="43232">MPKLPSFPLLALKSNFSCVLFELILVNLQPYKVVRVIFGLISFCAARLTTLEASLSFAVMASQHISGNDTDGSPLPEGCSDMVSNKEVVAAGARRCWTECEEAILMAAMKELAATGWKSDNGFRSGYLTRALEVLKREFPKTDIVVHPHIKSKITSWKKNYYSLMQILDRSGVGFNADGEYKIDIDDEQWAQVVQSWPMLSDWKEIFGKDRAEGLKGMDTGEAVQKIYGSKLAVGESSAMDSPITLEELFPDEVFPSGVLPEMVDECTSAPAHVRAHPRVQNKAPKKRKTEDKMDSILALMNRIHEDTNERLKDISSRIGYEFDLSTKRTEVFNQLKGMPGLTIKQQFYAAKKFVKEPELMDLFRGLDDLGRPAFVLDLLETDGMI</sequence>
<evidence type="ECO:0000313" key="3">
    <source>
        <dbReference type="Proteomes" id="UP000298416"/>
    </source>
</evidence>
<dbReference type="EMBL" id="PNBA02000004">
    <property type="protein sequence ID" value="KAG6427943.1"/>
    <property type="molecule type" value="Genomic_DNA"/>
</dbReference>
<organism evidence="2">
    <name type="scientific">Salvia splendens</name>
    <name type="common">Scarlet sage</name>
    <dbReference type="NCBI Taxonomy" id="180675"/>
    <lineage>
        <taxon>Eukaryota</taxon>
        <taxon>Viridiplantae</taxon>
        <taxon>Streptophyta</taxon>
        <taxon>Embryophyta</taxon>
        <taxon>Tracheophyta</taxon>
        <taxon>Spermatophyta</taxon>
        <taxon>Magnoliopsida</taxon>
        <taxon>eudicotyledons</taxon>
        <taxon>Gunneridae</taxon>
        <taxon>Pentapetalae</taxon>
        <taxon>asterids</taxon>
        <taxon>lamiids</taxon>
        <taxon>Lamiales</taxon>
        <taxon>Lamiaceae</taxon>
        <taxon>Nepetoideae</taxon>
        <taxon>Mentheae</taxon>
        <taxon>Salviinae</taxon>
        <taxon>Salvia</taxon>
        <taxon>Salvia subgen. Calosphace</taxon>
        <taxon>core Calosphace</taxon>
    </lineage>
</organism>
<dbReference type="PANTHER" id="PTHR46250:SF15">
    <property type="entry name" value="OS01G0523800 PROTEIN"/>
    <property type="match status" value="1"/>
</dbReference>
<dbReference type="AlphaFoldDB" id="A0A8X8Y8M7"/>
<dbReference type="PANTHER" id="PTHR46250">
    <property type="entry name" value="MYB/SANT-LIKE DNA-BINDING DOMAIN PROTEIN-RELATED"/>
    <property type="match status" value="1"/>
</dbReference>
<evidence type="ECO:0000313" key="2">
    <source>
        <dbReference type="EMBL" id="KAG6427943.1"/>
    </source>
</evidence>
<accession>A0A8X8Y8M7</accession>
<evidence type="ECO:0000259" key="1">
    <source>
        <dbReference type="Pfam" id="PF12776"/>
    </source>
</evidence>
<dbReference type="Pfam" id="PF12776">
    <property type="entry name" value="Myb_DNA-bind_3"/>
    <property type="match status" value="1"/>
</dbReference>
<protein>
    <recommendedName>
        <fullName evidence="1">Myb/SANT-like domain-containing protein</fullName>
    </recommendedName>
</protein>
<comment type="caution">
    <text evidence="2">The sequence shown here is derived from an EMBL/GenBank/DDBJ whole genome shotgun (WGS) entry which is preliminary data.</text>
</comment>
<name>A0A8X8Y8M7_SALSN</name>
<proteinExistence type="predicted"/>
<feature type="domain" description="Myb/SANT-like" evidence="1">
    <location>
        <begin position="97"/>
        <end position="192"/>
    </location>
</feature>
<reference evidence="2" key="1">
    <citation type="submission" date="2018-01" db="EMBL/GenBank/DDBJ databases">
        <authorList>
            <person name="Mao J.F."/>
        </authorList>
    </citation>
    <scope>NUCLEOTIDE SEQUENCE</scope>
    <source>
        <strain evidence="2">Huo1</strain>
        <tissue evidence="2">Leaf</tissue>
    </source>
</reference>
<gene>
    <name evidence="2" type="ORF">SASPL_112191</name>
</gene>
<reference evidence="2" key="2">
    <citation type="submission" date="2020-08" db="EMBL/GenBank/DDBJ databases">
        <title>Plant Genome Project.</title>
        <authorList>
            <person name="Zhang R.-G."/>
        </authorList>
    </citation>
    <scope>NUCLEOTIDE SEQUENCE</scope>
    <source>
        <strain evidence="2">Huo1</strain>
        <tissue evidence="2">Leaf</tissue>
    </source>
</reference>